<dbReference type="GO" id="GO:0008838">
    <property type="term" value="F:diaminopropionate ammonia-lyase activity"/>
    <property type="evidence" value="ECO:0007669"/>
    <property type="project" value="InterPro"/>
</dbReference>
<keyword evidence="4" id="KW-0456">Lyase</keyword>
<protein>
    <submittedName>
        <fullName evidence="4">Diaminopropionate ammonia-lyase</fullName>
    </submittedName>
</protein>
<comment type="caution">
    <text evidence="4">The sequence shown here is derived from an EMBL/GenBank/DDBJ whole genome shotgun (WGS) entry which is preliminary data.</text>
</comment>
<proteinExistence type="predicted"/>
<dbReference type="RefSeq" id="WP_131906895.1">
    <property type="nucleotide sequence ID" value="NZ_BAAAFU010000001.1"/>
</dbReference>
<name>A0A4R1EYP4_9GAMM</name>
<dbReference type="InterPro" id="IPR001926">
    <property type="entry name" value="TrpB-like_PALP"/>
</dbReference>
<dbReference type="EMBL" id="SMFQ01000004">
    <property type="protein sequence ID" value="TCJ85192.1"/>
    <property type="molecule type" value="Genomic_DNA"/>
</dbReference>
<dbReference type="InterPro" id="IPR036052">
    <property type="entry name" value="TrpB-like_PALP_sf"/>
</dbReference>
<evidence type="ECO:0000313" key="5">
    <source>
        <dbReference type="Proteomes" id="UP000294887"/>
    </source>
</evidence>
<evidence type="ECO:0000313" key="4">
    <source>
        <dbReference type="EMBL" id="TCJ85192.1"/>
    </source>
</evidence>
<reference evidence="4 5" key="1">
    <citation type="submission" date="2019-03" db="EMBL/GenBank/DDBJ databases">
        <title>Genomic Encyclopedia of Type Strains, Phase IV (KMG-IV): sequencing the most valuable type-strain genomes for metagenomic binning, comparative biology and taxonomic classification.</title>
        <authorList>
            <person name="Goeker M."/>
        </authorList>
    </citation>
    <scope>NUCLEOTIDE SEQUENCE [LARGE SCALE GENOMIC DNA]</scope>
    <source>
        <strain evidence="4 5">DSM 24830</strain>
    </source>
</reference>
<dbReference type="SUPFAM" id="SSF53686">
    <property type="entry name" value="Tryptophan synthase beta subunit-like PLP-dependent enzymes"/>
    <property type="match status" value="1"/>
</dbReference>
<comment type="cofactor">
    <cofactor evidence="1">
        <name>pyridoxal 5'-phosphate</name>
        <dbReference type="ChEBI" id="CHEBI:597326"/>
    </cofactor>
</comment>
<dbReference type="NCBIfam" id="NF006058">
    <property type="entry name" value="PRK08206.1"/>
    <property type="match status" value="1"/>
</dbReference>
<dbReference type="PANTHER" id="PTHR42937:SF1">
    <property type="entry name" value="DIAMINOPROPIONATE AMMONIA-LYASE"/>
    <property type="match status" value="1"/>
</dbReference>
<keyword evidence="5" id="KW-1185">Reference proteome</keyword>
<dbReference type="AlphaFoldDB" id="A0A4R1EYP4"/>
<sequence>MKYTYANYYQNPKQSNAMHEVADDLFPTGICETAYQSITQWPDYKQTDLIALDDFAKQMGVKKVLYKDESTRLNLGSFKALGGAYAVQTVLEAREKTGDASALTVCTATDGNHGRSVSWGAQQKNIPCHIFIHAGVSEARAKSLAEYGATVHRVNGNYDDSIAECIKMADANGWQIVSDTSWEGYREIPTQVMAGYTVLAAEVIEQIEQQKESLTHIILQAGCGGMAGALIAYFWKHWRDNLPEIIIMESRMSDCVLESMQRDQIYLVDIVDETLMAGLSCGEVSELAWPILRHGASHVITVSDEGVKPMMRYLAKSEGDRPDIVGGECSASGLITLKTIMDNPELKESIHIDENSVIFMLGTEGATDPDLYKEIIGNKQ</sequence>
<dbReference type="Pfam" id="PF00291">
    <property type="entry name" value="PALP"/>
    <property type="match status" value="1"/>
</dbReference>
<dbReference type="GO" id="GO:0030170">
    <property type="term" value="F:pyridoxal phosphate binding"/>
    <property type="evidence" value="ECO:0007669"/>
    <property type="project" value="InterPro"/>
</dbReference>
<dbReference type="Gene3D" id="3.40.50.1100">
    <property type="match status" value="2"/>
</dbReference>
<dbReference type="Proteomes" id="UP000294887">
    <property type="component" value="Unassembled WGS sequence"/>
</dbReference>
<organism evidence="4 5">
    <name type="scientific">Cocleimonas flava</name>
    <dbReference type="NCBI Taxonomy" id="634765"/>
    <lineage>
        <taxon>Bacteria</taxon>
        <taxon>Pseudomonadati</taxon>
        <taxon>Pseudomonadota</taxon>
        <taxon>Gammaproteobacteria</taxon>
        <taxon>Thiotrichales</taxon>
        <taxon>Thiotrichaceae</taxon>
        <taxon>Cocleimonas</taxon>
    </lineage>
</organism>
<accession>A0A4R1EYP4</accession>
<dbReference type="NCBIfam" id="TIGR01747">
    <property type="entry name" value="diampropi_NH3ly"/>
    <property type="match status" value="1"/>
</dbReference>
<dbReference type="InterPro" id="IPR010081">
    <property type="entry name" value="DiNH2opropionate_NH3_lyase"/>
</dbReference>
<dbReference type="CDD" id="cd00640">
    <property type="entry name" value="Trp-synth-beta_II"/>
    <property type="match status" value="1"/>
</dbReference>
<keyword evidence="2" id="KW-0663">Pyridoxal phosphate</keyword>
<dbReference type="PANTHER" id="PTHR42937">
    <property type="match status" value="1"/>
</dbReference>
<dbReference type="OrthoDB" id="34584at2"/>
<evidence type="ECO:0000256" key="2">
    <source>
        <dbReference type="ARBA" id="ARBA00022898"/>
    </source>
</evidence>
<feature type="domain" description="Tryptophan synthase beta chain-like PALP" evidence="3">
    <location>
        <begin position="43"/>
        <end position="331"/>
    </location>
</feature>
<evidence type="ECO:0000259" key="3">
    <source>
        <dbReference type="Pfam" id="PF00291"/>
    </source>
</evidence>
<gene>
    <name evidence="4" type="ORF">EV695_3159</name>
</gene>
<evidence type="ECO:0000256" key="1">
    <source>
        <dbReference type="ARBA" id="ARBA00001933"/>
    </source>
</evidence>